<keyword evidence="1" id="KW-0805">Transcription regulation</keyword>
<dbReference type="InterPro" id="IPR052158">
    <property type="entry name" value="INH-QAR"/>
</dbReference>
<protein>
    <submittedName>
        <fullName evidence="4">Transcriptional regulator GlxA family, contains an amidase domain and an AraC-type DNA-binding HTH domain</fullName>
    </submittedName>
</protein>
<dbReference type="Proteomes" id="UP000184609">
    <property type="component" value="Unassembled WGS sequence"/>
</dbReference>
<dbReference type="SMART" id="SM00342">
    <property type="entry name" value="HTH_ARAC"/>
    <property type="match status" value="1"/>
</dbReference>
<keyword evidence="5" id="KW-1185">Reference proteome</keyword>
<dbReference type="PANTHER" id="PTHR43130:SF3">
    <property type="entry name" value="HTH-TYPE TRANSCRIPTIONAL REGULATOR RV1931C"/>
    <property type="match status" value="1"/>
</dbReference>
<evidence type="ECO:0000256" key="2">
    <source>
        <dbReference type="ARBA" id="ARBA00023163"/>
    </source>
</evidence>
<dbReference type="InterPro" id="IPR029062">
    <property type="entry name" value="Class_I_gatase-like"/>
</dbReference>
<gene>
    <name evidence="4" type="ORF">SAMN04488108_4013</name>
</gene>
<dbReference type="PROSITE" id="PS01124">
    <property type="entry name" value="HTH_ARAC_FAMILY_2"/>
    <property type="match status" value="1"/>
</dbReference>
<dbReference type="GO" id="GO:0003700">
    <property type="term" value="F:DNA-binding transcription factor activity"/>
    <property type="evidence" value="ECO:0007669"/>
    <property type="project" value="InterPro"/>
</dbReference>
<dbReference type="Pfam" id="PF12833">
    <property type="entry name" value="HTH_18"/>
    <property type="match status" value="1"/>
</dbReference>
<organism evidence="4 5">
    <name type="scientific">Algoriphagus zhangzhouensis</name>
    <dbReference type="NCBI Taxonomy" id="1073327"/>
    <lineage>
        <taxon>Bacteria</taxon>
        <taxon>Pseudomonadati</taxon>
        <taxon>Bacteroidota</taxon>
        <taxon>Cytophagia</taxon>
        <taxon>Cytophagales</taxon>
        <taxon>Cyclobacteriaceae</taxon>
        <taxon>Algoriphagus</taxon>
    </lineage>
</organism>
<dbReference type="AlphaFoldDB" id="A0A1M7ZKL8"/>
<evidence type="ECO:0000313" key="5">
    <source>
        <dbReference type="Proteomes" id="UP000184609"/>
    </source>
</evidence>
<dbReference type="InterPro" id="IPR009057">
    <property type="entry name" value="Homeodomain-like_sf"/>
</dbReference>
<feature type="domain" description="HTH araC/xylS-type" evidence="3">
    <location>
        <begin position="220"/>
        <end position="318"/>
    </location>
</feature>
<dbReference type="RefSeq" id="WP_073573607.1">
    <property type="nucleotide sequence ID" value="NZ_FRXN01000007.1"/>
</dbReference>
<proteinExistence type="predicted"/>
<sequence length="324" mass="36564">MKRIYILALEQAVVQAIAGAQYCFQTVNMFLTQNGANPLFDIQLVGAKTKVDPGSPGFSIQPDLLIEDTELADLVIIPPLFGDLDYSIQTNQAFIPWIIDQQKKGAEIASLCLGAFLLAETGLVDGKKCSTHWGFIQDFKNRYPEVLIQDGAIITEEAGIYSSGGANSYWNLLLHIVEKYVDRETAILLSKYFAIDIGRNDQSAFTIFNGQIEHPDEEIKKAQQIIEKRYSEKLTVDELAQEVSLGRRSFERRFKKATNNTVLEYIHRVKIEAAKKKFESSGKNINEVMWEIGYTDPKAFRVAFKKVTGTSPKTYKEKYNKARA</sequence>
<keyword evidence="2" id="KW-0804">Transcription</keyword>
<dbReference type="CDD" id="cd03138">
    <property type="entry name" value="GATase1_AraC_2"/>
    <property type="match status" value="1"/>
</dbReference>
<dbReference type="PANTHER" id="PTHR43130">
    <property type="entry name" value="ARAC-FAMILY TRANSCRIPTIONAL REGULATOR"/>
    <property type="match status" value="1"/>
</dbReference>
<evidence type="ECO:0000313" key="4">
    <source>
        <dbReference type="EMBL" id="SHO65352.1"/>
    </source>
</evidence>
<dbReference type="Gene3D" id="3.40.50.880">
    <property type="match status" value="1"/>
</dbReference>
<dbReference type="Pfam" id="PF01965">
    <property type="entry name" value="DJ-1_PfpI"/>
    <property type="match status" value="1"/>
</dbReference>
<dbReference type="InterPro" id="IPR002818">
    <property type="entry name" value="DJ-1/PfpI"/>
</dbReference>
<dbReference type="Gene3D" id="1.10.10.60">
    <property type="entry name" value="Homeodomain-like"/>
    <property type="match status" value="2"/>
</dbReference>
<dbReference type="SUPFAM" id="SSF46689">
    <property type="entry name" value="Homeodomain-like"/>
    <property type="match status" value="2"/>
</dbReference>
<dbReference type="InterPro" id="IPR018060">
    <property type="entry name" value="HTH_AraC"/>
</dbReference>
<dbReference type="STRING" id="1073327.SAMN04488108_4013"/>
<dbReference type="GO" id="GO:0043565">
    <property type="term" value="F:sequence-specific DNA binding"/>
    <property type="evidence" value="ECO:0007669"/>
    <property type="project" value="InterPro"/>
</dbReference>
<dbReference type="SUPFAM" id="SSF52317">
    <property type="entry name" value="Class I glutamine amidotransferase-like"/>
    <property type="match status" value="1"/>
</dbReference>
<dbReference type="EMBL" id="FRXN01000007">
    <property type="protein sequence ID" value="SHO65352.1"/>
    <property type="molecule type" value="Genomic_DNA"/>
</dbReference>
<name>A0A1M7ZKL8_9BACT</name>
<evidence type="ECO:0000256" key="1">
    <source>
        <dbReference type="ARBA" id="ARBA00023015"/>
    </source>
</evidence>
<reference evidence="5" key="1">
    <citation type="submission" date="2016-12" db="EMBL/GenBank/DDBJ databases">
        <authorList>
            <person name="Varghese N."/>
            <person name="Submissions S."/>
        </authorList>
    </citation>
    <scope>NUCLEOTIDE SEQUENCE [LARGE SCALE GENOMIC DNA]</scope>
    <source>
        <strain evidence="5">DSM 25035</strain>
    </source>
</reference>
<evidence type="ECO:0000259" key="3">
    <source>
        <dbReference type="PROSITE" id="PS01124"/>
    </source>
</evidence>
<dbReference type="OrthoDB" id="9803764at2"/>
<keyword evidence="4" id="KW-0238">DNA-binding</keyword>
<accession>A0A1M7ZKL8</accession>